<accession>A0A923M6I7</accession>
<evidence type="ECO:0000256" key="1">
    <source>
        <dbReference type="SAM" id="MobiDB-lite"/>
    </source>
</evidence>
<dbReference type="RefSeq" id="WP_187080753.1">
    <property type="nucleotide sequence ID" value="NZ_JACORU010000002.1"/>
</dbReference>
<evidence type="ECO:0000313" key="3">
    <source>
        <dbReference type="Proteomes" id="UP000596827"/>
    </source>
</evidence>
<dbReference type="AlphaFoldDB" id="A0A923M6I7"/>
<evidence type="ECO:0000313" key="2">
    <source>
        <dbReference type="EMBL" id="MBC5764275.1"/>
    </source>
</evidence>
<dbReference type="Proteomes" id="UP000596827">
    <property type="component" value="Unassembled WGS sequence"/>
</dbReference>
<sequence length="79" mass="8356">MSNRKDTSPTRAQLGDFQTRSAPAKPDHGENSASAIIEAPLKPRRGRLDAHDFPDGGGSGGAEAFSRKRLAKARRGQGA</sequence>
<keyword evidence="3" id="KW-1185">Reference proteome</keyword>
<protein>
    <submittedName>
        <fullName evidence="2">Uncharacterized protein</fullName>
    </submittedName>
</protein>
<gene>
    <name evidence="2" type="ORF">H8R02_07435</name>
</gene>
<dbReference type="EMBL" id="JACORU010000002">
    <property type="protein sequence ID" value="MBC5764275.1"/>
    <property type="molecule type" value="Genomic_DNA"/>
</dbReference>
<comment type="caution">
    <text evidence="2">The sequence shown here is derived from an EMBL/GenBank/DDBJ whole genome shotgun (WGS) entry which is preliminary data.</text>
</comment>
<feature type="region of interest" description="Disordered" evidence="1">
    <location>
        <begin position="1"/>
        <end position="79"/>
    </location>
</feature>
<reference evidence="2" key="1">
    <citation type="submission" date="2020-08" db="EMBL/GenBank/DDBJ databases">
        <title>Ramlibacter sp. GTP1 16S ribosomal RNA gene genome sequencing and assembly.</title>
        <authorList>
            <person name="Kang M."/>
        </authorList>
    </citation>
    <scope>NUCLEOTIDE SEQUENCE</scope>
    <source>
        <strain evidence="2">GTP1</strain>
    </source>
</reference>
<name>A0A923M6I7_9BURK</name>
<feature type="compositionally biased region" description="Basic residues" evidence="1">
    <location>
        <begin position="67"/>
        <end position="79"/>
    </location>
</feature>
<organism evidence="2 3">
    <name type="scientific">Ramlibacter albus</name>
    <dbReference type="NCBI Taxonomy" id="2079448"/>
    <lineage>
        <taxon>Bacteria</taxon>
        <taxon>Pseudomonadati</taxon>
        <taxon>Pseudomonadota</taxon>
        <taxon>Betaproteobacteria</taxon>
        <taxon>Burkholderiales</taxon>
        <taxon>Comamonadaceae</taxon>
        <taxon>Ramlibacter</taxon>
    </lineage>
</organism>
<proteinExistence type="predicted"/>